<proteinExistence type="predicted"/>
<dbReference type="InterPro" id="IPR002919">
    <property type="entry name" value="TIL_dom"/>
</dbReference>
<evidence type="ECO:0000256" key="1">
    <source>
        <dbReference type="SAM" id="SignalP"/>
    </source>
</evidence>
<organism evidence="3">
    <name type="scientific">Olivierus martensii</name>
    <name type="common">Manchurian scorpion</name>
    <name type="synonym">Mesobuthus martensii</name>
    <dbReference type="NCBI Taxonomy" id="34649"/>
    <lineage>
        <taxon>Eukaryota</taxon>
        <taxon>Metazoa</taxon>
        <taxon>Ecdysozoa</taxon>
        <taxon>Arthropoda</taxon>
        <taxon>Chelicerata</taxon>
        <taxon>Arachnida</taxon>
        <taxon>Scorpiones</taxon>
        <taxon>Buthida</taxon>
        <taxon>Buthoidea</taxon>
        <taxon>Buthidae</taxon>
        <taxon>Olivierus</taxon>
    </lineage>
</organism>
<feature type="signal peptide" evidence="1">
    <location>
        <begin position="1"/>
        <end position="22"/>
    </location>
</feature>
<evidence type="ECO:0000259" key="2">
    <source>
        <dbReference type="Pfam" id="PF01826"/>
    </source>
</evidence>
<dbReference type="EMBL" id="KF146892">
    <property type="protein sequence ID" value="AGV98855.1"/>
    <property type="molecule type" value="Genomic_DNA"/>
</dbReference>
<dbReference type="SUPFAM" id="SSF57567">
    <property type="entry name" value="Serine protease inhibitors"/>
    <property type="match status" value="1"/>
</dbReference>
<dbReference type="Gene3D" id="2.10.25.10">
    <property type="entry name" value="Laminin"/>
    <property type="match status" value="1"/>
</dbReference>
<sequence>MKFVFASFALFVIFLCFSQSLSQSYFRCRDDEVFDNCISNCGPPRCSNILNTYPCTNLGPLCTPGCKCKDGRVYDNQGRCVLQTECFQK</sequence>
<protein>
    <submittedName>
        <fullName evidence="3">Venom peptide KAPi</fullName>
    </submittedName>
</protein>
<dbReference type="AlphaFoldDB" id="A0A088BCZ3"/>
<reference evidence="3" key="1">
    <citation type="journal article" date="2014" name="Peptides">
        <title>Genome-wide search and comparative genomic analysis of the trypsin inhibitor-like cysteine-rich domain-containing peptides.</title>
        <authorList>
            <person name="Zeng X.C."/>
            <person name="Liu Y."/>
            <person name="Shi W."/>
            <person name="Zhang L."/>
            <person name="Luo X."/>
            <person name="Nie Y."/>
            <person name="Yang Y."/>
        </authorList>
    </citation>
    <scope>NUCLEOTIDE SEQUENCE</scope>
</reference>
<evidence type="ECO:0000313" key="3">
    <source>
        <dbReference type="EMBL" id="AGV98855.1"/>
    </source>
</evidence>
<keyword evidence="1" id="KW-0732">Signal</keyword>
<dbReference type="InterPro" id="IPR036084">
    <property type="entry name" value="Ser_inhib-like_sf"/>
</dbReference>
<feature type="chain" id="PRO_5001836242" evidence="1">
    <location>
        <begin position="23"/>
        <end position="89"/>
    </location>
</feature>
<dbReference type="Pfam" id="PF01826">
    <property type="entry name" value="TIL"/>
    <property type="match status" value="1"/>
</dbReference>
<accession>A0A088BCZ3</accession>
<dbReference type="CDD" id="cd19941">
    <property type="entry name" value="TIL"/>
    <property type="match status" value="1"/>
</dbReference>
<feature type="domain" description="TIL" evidence="2">
    <location>
        <begin position="28"/>
        <end position="86"/>
    </location>
</feature>
<name>A0A088BCZ3_OLIMR</name>